<comment type="similarity">
    <text evidence="2">Belongs to the transpeptidase family.</text>
</comment>
<feature type="compositionally biased region" description="Acidic residues" evidence="4">
    <location>
        <begin position="720"/>
        <end position="734"/>
    </location>
</feature>
<feature type="compositionally biased region" description="Basic and acidic residues" evidence="4">
    <location>
        <begin position="593"/>
        <end position="603"/>
    </location>
</feature>
<dbReference type="InterPro" id="IPR005543">
    <property type="entry name" value="PASTA_dom"/>
</dbReference>
<reference evidence="7 8" key="1">
    <citation type="submission" date="2020-08" db="EMBL/GenBank/DDBJ databases">
        <title>A Genomic Blueprint of the Chicken Gut Microbiome.</title>
        <authorList>
            <person name="Gilroy R."/>
            <person name="Ravi A."/>
            <person name="Getino M."/>
            <person name="Pursley I."/>
            <person name="Horton D.L."/>
            <person name="Alikhan N.-F."/>
            <person name="Baker D."/>
            <person name="Gharbi K."/>
            <person name="Hall N."/>
            <person name="Watson M."/>
            <person name="Adriaenssens E.M."/>
            <person name="Foster-Nyarko E."/>
            <person name="Jarju S."/>
            <person name="Secka A."/>
            <person name="Antonio M."/>
            <person name="Oren A."/>
            <person name="Chaudhuri R."/>
            <person name="La Ragione R.M."/>
            <person name="Hildebrand F."/>
            <person name="Pallen M.J."/>
        </authorList>
    </citation>
    <scope>NUCLEOTIDE SEQUENCE [LARGE SCALE GENOMIC DNA]</scope>
    <source>
        <strain evidence="7 8">Sa2BVA9</strain>
    </source>
</reference>
<dbReference type="InterPro" id="IPR005311">
    <property type="entry name" value="PBP_dimer"/>
</dbReference>
<dbReference type="PANTHER" id="PTHR30627">
    <property type="entry name" value="PEPTIDOGLYCAN D,D-TRANSPEPTIDASE"/>
    <property type="match status" value="1"/>
</dbReference>
<evidence type="ECO:0000256" key="2">
    <source>
        <dbReference type="ARBA" id="ARBA00007171"/>
    </source>
</evidence>
<dbReference type="EMBL" id="JACSQL010000002">
    <property type="protein sequence ID" value="MBD7967639.1"/>
    <property type="molecule type" value="Genomic_DNA"/>
</dbReference>
<gene>
    <name evidence="7" type="ORF">H9647_06160</name>
</gene>
<evidence type="ECO:0000256" key="1">
    <source>
        <dbReference type="ARBA" id="ARBA00004370"/>
    </source>
</evidence>
<evidence type="ECO:0000259" key="6">
    <source>
        <dbReference type="PROSITE" id="PS51178"/>
    </source>
</evidence>
<dbReference type="Pfam" id="PF03793">
    <property type="entry name" value="PASTA"/>
    <property type="match status" value="1"/>
</dbReference>
<dbReference type="SUPFAM" id="SSF56519">
    <property type="entry name" value="Penicillin binding protein dimerisation domain"/>
    <property type="match status" value="1"/>
</dbReference>
<dbReference type="SUPFAM" id="SSF54184">
    <property type="entry name" value="Penicillin-binding protein 2x (pbp-2x), c-terminal domain"/>
    <property type="match status" value="2"/>
</dbReference>
<organism evidence="7 8">
    <name type="scientific">Paenibacillus gallinarum</name>
    <dbReference type="NCBI Taxonomy" id="2762232"/>
    <lineage>
        <taxon>Bacteria</taxon>
        <taxon>Bacillati</taxon>
        <taxon>Bacillota</taxon>
        <taxon>Bacilli</taxon>
        <taxon>Bacillales</taxon>
        <taxon>Paenibacillaceae</taxon>
        <taxon>Paenibacillus</taxon>
    </lineage>
</organism>
<dbReference type="InterPro" id="IPR012338">
    <property type="entry name" value="Beta-lactam/transpept-like"/>
</dbReference>
<dbReference type="PANTHER" id="PTHR30627:SF1">
    <property type="entry name" value="PEPTIDOGLYCAN D,D-TRANSPEPTIDASE FTSI"/>
    <property type="match status" value="1"/>
</dbReference>
<sequence length="770" mass="84211">MGNTGKRIKLRTLLIGGIITLFFLVLIGKVFWIQVVDANTWKEHALELIDRTKTINAKRGTITDRNGDILAKDAPAYTVAVNPKLIAEKEIEDEVVKGLHNLLGKDEAGLREDITSTTDKGELRVHREVRSEGYKISQELKDQVEEFREKLDKEYGAKDAIILTEESKRFYPENNLASHVLGYLNKEDDPVYGLELYYDEKLKGQDGKMVYQADRKGVEINNSTVDYTPAINGKNLTLTLDDTIQFYIEEAMKKAVDQYDPISMTVIAADPNTMEILGMANMPNYNPNTYWESEQEDFFNHAIQSIYEPGSTFKIVTLAGAVEEKLFNPNATYESGSITVGGRTISDVSRNWGTITYLDGVKRSSNVAFVNLGYKMLGGEKLRSYIDKFGFGVKTGIDLPNESASPIRELHYAADIAAASYGHGLVQVTPLQQVAAVSAIANGGKLMVPHLVKEITDPNTGEVEKVEPEVVRQAISETTSKTVSGYLEQVVADQEKGSGRRAYIDGYRVAGKTGTAIKYIDGKYDHTKAVVSFIGYAPADNPKIAMIVVIDQPNDPTVGGGTAAAPVFKEIMSKSLTYLGVPKETASADDTDESKVVSKKAPDLTGKSGKEARSLLLDQGIAYETLGKGSEVVKQYPESGTALQPGQRVYLLTEDSDTMEVPDLTGESLRDALEVLTLLKVGVKVEGEGFVSEQKVEVSGEQRTVVLTLKPAKETVTGETGEDVLSSEEAEDVNNTEANTEDQKSAETTVTEPADINELEGTTAEERGDN</sequence>
<accession>A0ABR8SWC8</accession>
<keyword evidence="3 5" id="KW-0472">Membrane</keyword>
<feature type="transmembrane region" description="Helical" evidence="5">
    <location>
        <begin position="12"/>
        <end position="32"/>
    </location>
</feature>
<keyword evidence="5" id="KW-1133">Transmembrane helix</keyword>
<dbReference type="InterPro" id="IPR001460">
    <property type="entry name" value="PCN-bd_Tpept"/>
</dbReference>
<dbReference type="RefSeq" id="WP_191798887.1">
    <property type="nucleotide sequence ID" value="NZ_JACSQL010000002.1"/>
</dbReference>
<dbReference type="SUPFAM" id="SSF56601">
    <property type="entry name" value="beta-lactamase/transpeptidase-like"/>
    <property type="match status" value="1"/>
</dbReference>
<proteinExistence type="inferred from homology"/>
<name>A0ABR8SWC8_9BACL</name>
<dbReference type="InterPro" id="IPR036138">
    <property type="entry name" value="PBP_dimer_sf"/>
</dbReference>
<dbReference type="CDD" id="cd06576">
    <property type="entry name" value="PASTA_Pbp2x-like_1"/>
    <property type="match status" value="1"/>
</dbReference>
<dbReference type="PROSITE" id="PS51178">
    <property type="entry name" value="PASTA"/>
    <property type="match status" value="1"/>
</dbReference>
<evidence type="ECO:0000313" key="8">
    <source>
        <dbReference type="Proteomes" id="UP000608071"/>
    </source>
</evidence>
<comment type="caution">
    <text evidence="7">The sequence shown here is derived from an EMBL/GenBank/DDBJ whole genome shotgun (WGS) entry which is preliminary data.</text>
</comment>
<feature type="domain" description="PASTA" evidence="6">
    <location>
        <begin position="595"/>
        <end position="655"/>
    </location>
</feature>
<evidence type="ECO:0000256" key="3">
    <source>
        <dbReference type="ARBA" id="ARBA00023136"/>
    </source>
</evidence>
<dbReference type="Pfam" id="PF00905">
    <property type="entry name" value="Transpeptidase"/>
    <property type="match status" value="1"/>
</dbReference>
<dbReference type="Gene3D" id="3.90.1310.10">
    <property type="entry name" value="Penicillin-binding protein 2a (Domain 2)"/>
    <property type="match status" value="1"/>
</dbReference>
<dbReference type="Proteomes" id="UP000608071">
    <property type="component" value="Unassembled WGS sequence"/>
</dbReference>
<keyword evidence="8" id="KW-1185">Reference proteome</keyword>
<dbReference type="Pfam" id="PF03717">
    <property type="entry name" value="PBP_dimer"/>
    <property type="match status" value="1"/>
</dbReference>
<feature type="region of interest" description="Disordered" evidence="4">
    <location>
        <begin position="584"/>
        <end position="603"/>
    </location>
</feature>
<comment type="subcellular location">
    <subcellularLocation>
        <location evidence="1">Membrane</location>
    </subcellularLocation>
</comment>
<evidence type="ECO:0000313" key="7">
    <source>
        <dbReference type="EMBL" id="MBD7967639.1"/>
    </source>
</evidence>
<evidence type="ECO:0000256" key="4">
    <source>
        <dbReference type="SAM" id="MobiDB-lite"/>
    </source>
</evidence>
<dbReference type="InterPro" id="IPR050515">
    <property type="entry name" value="Beta-lactam/transpept"/>
</dbReference>
<keyword evidence="5" id="KW-0812">Transmembrane</keyword>
<protein>
    <submittedName>
        <fullName evidence="7">PASTA domain-containing protein</fullName>
    </submittedName>
</protein>
<dbReference type="Gene3D" id="3.40.710.10">
    <property type="entry name" value="DD-peptidase/beta-lactamase superfamily"/>
    <property type="match status" value="1"/>
</dbReference>
<evidence type="ECO:0000256" key="5">
    <source>
        <dbReference type="SAM" id="Phobius"/>
    </source>
</evidence>
<feature type="region of interest" description="Disordered" evidence="4">
    <location>
        <begin position="714"/>
        <end position="770"/>
    </location>
</feature>
<dbReference type="SMART" id="SM00740">
    <property type="entry name" value="PASTA"/>
    <property type="match status" value="2"/>
</dbReference>